<sequence>MTCLYIRNAAQLVTMQGNNTVARCGVSMGELGIIEGGSVIIKDQVIGFVGTDDEAVEYLAHLSDDVQVIDASDKLVTPGLIDPHTHLVFAGTREHELEKRLKGTSYMDILQGGGGILSTCEQTRAASKKDLYVQSEQRLHQFLLHGVTTIEAKSGYGLTIEDEIKQLEVAQELSQHHDVDIVSTFMGAHAIPPEYKNHPDEYVDLVIENMLPAVVEAGLADFCDVFCEKGVFTIKQSERILEAASMLGLQPKIHADELASFGGAELAARMGAVTADHLLKASDEGIKQLAAQGVIAVLLPGTAFFLMEKPAQARKMIDAGVAVALSTDRNPGSSPTESLPFMMNLACLTMKMTPEEVLTATTINAAHAIRKASSIGSLEVGKQADLVLFDVPNYQMLQYHYAVNHVDTVVKKGRLVVQSGRVIQ</sequence>
<keyword evidence="2 7" id="KW-0479">Metal-binding</keyword>
<keyword evidence="7" id="KW-0963">Cytoplasm</keyword>
<dbReference type="Gene3D" id="2.30.40.10">
    <property type="entry name" value="Urease, subunit C, domain 1"/>
    <property type="match status" value="1"/>
</dbReference>
<dbReference type="PANTHER" id="PTHR42752">
    <property type="entry name" value="IMIDAZOLONEPROPIONASE"/>
    <property type="match status" value="1"/>
</dbReference>
<comment type="similarity">
    <text evidence="7">Belongs to the metallo-dependent hydrolases superfamily. HutI family.</text>
</comment>
<feature type="binding site" evidence="7">
    <location>
        <position position="257"/>
    </location>
    <ligand>
        <name>4-imidazolone-5-propanoate</name>
        <dbReference type="ChEBI" id="CHEBI:77893"/>
    </ligand>
</feature>
<feature type="binding site" evidence="7">
    <location>
        <position position="333"/>
    </location>
    <ligand>
        <name>4-imidazolone-5-propanoate</name>
        <dbReference type="ChEBI" id="CHEBI:77893"/>
    </ligand>
</feature>
<dbReference type="InterPro" id="IPR032466">
    <property type="entry name" value="Metal_Hydrolase"/>
</dbReference>
<dbReference type="Pfam" id="PF01979">
    <property type="entry name" value="Amidohydro_1"/>
    <property type="match status" value="1"/>
</dbReference>
<dbReference type="HAMAP" id="MF_00372">
    <property type="entry name" value="HutI"/>
    <property type="match status" value="1"/>
</dbReference>
<feature type="domain" description="Amidohydrolase-related" evidence="8">
    <location>
        <begin position="75"/>
        <end position="416"/>
    </location>
</feature>
<feature type="binding site" evidence="7">
    <location>
        <position position="332"/>
    </location>
    <ligand>
        <name>N-formimidoyl-L-glutamate</name>
        <dbReference type="ChEBI" id="CHEBI:58928"/>
    </ligand>
</feature>
<feature type="binding site" evidence="7">
    <location>
        <position position="156"/>
    </location>
    <ligand>
        <name>4-imidazolone-5-propanoate</name>
        <dbReference type="ChEBI" id="CHEBI:77893"/>
    </ligand>
</feature>
<evidence type="ECO:0000256" key="2">
    <source>
        <dbReference type="ARBA" id="ARBA00022723"/>
    </source>
</evidence>
<proteinExistence type="inferred from homology"/>
<dbReference type="PANTHER" id="PTHR42752:SF1">
    <property type="entry name" value="IMIDAZOLONEPROPIONASE-RELATED"/>
    <property type="match status" value="1"/>
</dbReference>
<feature type="binding site" evidence="7">
    <location>
        <position position="330"/>
    </location>
    <ligand>
        <name>N-formimidoyl-L-glutamate</name>
        <dbReference type="ChEBI" id="CHEBI:58928"/>
    </ligand>
</feature>
<evidence type="ECO:0000256" key="1">
    <source>
        <dbReference type="ARBA" id="ARBA00012864"/>
    </source>
</evidence>
<feature type="binding site" evidence="7">
    <location>
        <position position="84"/>
    </location>
    <ligand>
        <name>Zn(2+)</name>
        <dbReference type="ChEBI" id="CHEBI:29105"/>
    </ligand>
</feature>
<feature type="binding site" evidence="7">
    <location>
        <position position="254"/>
    </location>
    <ligand>
        <name>Zn(2+)</name>
        <dbReference type="ChEBI" id="CHEBI:29105"/>
    </ligand>
</feature>
<feature type="binding site" evidence="7">
    <location>
        <position position="189"/>
    </location>
    <ligand>
        <name>4-imidazolone-5-propanoate</name>
        <dbReference type="ChEBI" id="CHEBI:77893"/>
    </ligand>
</feature>
<comment type="cofactor">
    <cofactor evidence="7">
        <name>Zn(2+)</name>
        <dbReference type="ChEBI" id="CHEBI:29105"/>
    </cofactor>
    <cofactor evidence="7">
        <name>Fe(3+)</name>
        <dbReference type="ChEBI" id="CHEBI:29034"/>
    </cofactor>
    <text evidence="7">Binds 1 zinc or iron ion per subunit.</text>
</comment>
<feature type="binding site" evidence="7">
    <location>
        <position position="84"/>
    </location>
    <ligand>
        <name>Fe(3+)</name>
        <dbReference type="ChEBI" id="CHEBI:29034"/>
    </ligand>
</feature>
<dbReference type="EMBL" id="JAUSUA010000003">
    <property type="protein sequence ID" value="MDQ0207673.1"/>
    <property type="molecule type" value="Genomic_DNA"/>
</dbReference>
<dbReference type="InterPro" id="IPR006680">
    <property type="entry name" value="Amidohydro-rel"/>
</dbReference>
<comment type="function">
    <text evidence="7">Catalyzes the hydrolytic cleavage of the carbon-nitrogen bond in imidazolone-5-propanoate to yield N-formimidoyl-L-glutamate. It is the third step in the universal histidine degradation pathway.</text>
</comment>
<name>A0ABT9YJ94_9BACI</name>
<dbReference type="RefSeq" id="WP_306983147.1">
    <property type="nucleotide sequence ID" value="NZ_JAUSUA010000003.1"/>
</dbReference>
<dbReference type="EC" id="3.5.2.7" evidence="1 7"/>
<dbReference type="Gene3D" id="3.20.20.140">
    <property type="entry name" value="Metal-dependent hydrolases"/>
    <property type="match status" value="1"/>
</dbReference>
<keyword evidence="5 7" id="KW-0862">Zinc</keyword>
<dbReference type="CDD" id="cd01296">
    <property type="entry name" value="Imidazolone-5PH"/>
    <property type="match status" value="1"/>
</dbReference>
<comment type="catalytic activity">
    <reaction evidence="7">
        <text>4-imidazolone-5-propanoate + H2O = N-formimidoyl-L-glutamate</text>
        <dbReference type="Rhea" id="RHEA:23660"/>
        <dbReference type="ChEBI" id="CHEBI:15377"/>
        <dbReference type="ChEBI" id="CHEBI:58928"/>
        <dbReference type="ChEBI" id="CHEBI:77893"/>
        <dbReference type="EC" id="3.5.2.7"/>
    </reaction>
</comment>
<evidence type="ECO:0000256" key="4">
    <source>
        <dbReference type="ARBA" id="ARBA00022808"/>
    </source>
</evidence>
<dbReference type="InterPro" id="IPR005920">
    <property type="entry name" value="HutI"/>
</dbReference>
<feature type="binding site" evidence="7">
    <location>
        <position position="86"/>
    </location>
    <ligand>
        <name>Zn(2+)</name>
        <dbReference type="ChEBI" id="CHEBI:29105"/>
    </ligand>
</feature>
<keyword evidence="4 7" id="KW-0369">Histidine metabolism</keyword>
<evidence type="ECO:0000256" key="7">
    <source>
        <dbReference type="HAMAP-Rule" id="MF_00372"/>
    </source>
</evidence>
<feature type="binding site" evidence="7">
    <location>
        <position position="328"/>
    </location>
    <ligand>
        <name>Zn(2+)</name>
        <dbReference type="ChEBI" id="CHEBI:29105"/>
    </ligand>
</feature>
<evidence type="ECO:0000313" key="9">
    <source>
        <dbReference type="EMBL" id="MDQ0207673.1"/>
    </source>
</evidence>
<feature type="binding site" evidence="7">
    <location>
        <position position="156"/>
    </location>
    <ligand>
        <name>N-formimidoyl-L-glutamate</name>
        <dbReference type="ChEBI" id="CHEBI:58928"/>
    </ligand>
</feature>
<dbReference type="NCBIfam" id="TIGR01224">
    <property type="entry name" value="hutI"/>
    <property type="match status" value="1"/>
</dbReference>
<protein>
    <recommendedName>
        <fullName evidence="1 7">Imidazolonepropionase</fullName>
        <ecNumber evidence="1 7">3.5.2.7</ecNumber>
    </recommendedName>
    <alternativeName>
        <fullName evidence="7">Imidazolone-5-propionate hydrolase</fullName>
    </alternativeName>
</protein>
<evidence type="ECO:0000256" key="5">
    <source>
        <dbReference type="ARBA" id="ARBA00022833"/>
    </source>
</evidence>
<feature type="binding site" evidence="7">
    <location>
        <position position="254"/>
    </location>
    <ligand>
        <name>Fe(3+)</name>
        <dbReference type="ChEBI" id="CHEBI:29034"/>
    </ligand>
</feature>
<keyword evidence="10" id="KW-1185">Reference proteome</keyword>
<dbReference type="InterPro" id="IPR011059">
    <property type="entry name" value="Metal-dep_hydrolase_composite"/>
</dbReference>
<comment type="subcellular location">
    <subcellularLocation>
        <location evidence="7">Cytoplasm</location>
    </subcellularLocation>
</comment>
<keyword evidence="3 7" id="KW-0378">Hydrolase</keyword>
<accession>A0ABT9YJ94</accession>
<evidence type="ECO:0000256" key="3">
    <source>
        <dbReference type="ARBA" id="ARBA00022801"/>
    </source>
</evidence>
<reference evidence="9 10" key="1">
    <citation type="submission" date="2023-07" db="EMBL/GenBank/DDBJ databases">
        <title>Genomic Encyclopedia of Type Strains, Phase IV (KMG-IV): sequencing the most valuable type-strain genomes for metagenomic binning, comparative biology and taxonomic classification.</title>
        <authorList>
            <person name="Goeker M."/>
        </authorList>
    </citation>
    <scope>NUCLEOTIDE SEQUENCE [LARGE SCALE GENOMIC DNA]</scope>
    <source>
        <strain evidence="9 10">DSM 19154</strain>
    </source>
</reference>
<feature type="binding site" evidence="7">
    <location>
        <position position="86"/>
    </location>
    <ligand>
        <name>Fe(3+)</name>
        <dbReference type="ChEBI" id="CHEBI:29034"/>
    </ligand>
</feature>
<comment type="caution">
    <text evidence="9">The sequence shown here is derived from an EMBL/GenBank/DDBJ whole genome shotgun (WGS) entry which is preliminary data.</text>
</comment>
<dbReference type="SUPFAM" id="SSF51556">
    <property type="entry name" value="Metallo-dependent hydrolases"/>
    <property type="match status" value="1"/>
</dbReference>
<evidence type="ECO:0000259" key="8">
    <source>
        <dbReference type="Pfam" id="PF01979"/>
    </source>
</evidence>
<dbReference type="GO" id="GO:0050480">
    <property type="term" value="F:imidazolonepropionase activity"/>
    <property type="evidence" value="ECO:0007669"/>
    <property type="project" value="UniProtKB-EC"/>
</dbReference>
<feature type="binding site" evidence="7">
    <location>
        <position position="93"/>
    </location>
    <ligand>
        <name>4-imidazolone-5-propanoate</name>
        <dbReference type="ChEBI" id="CHEBI:77893"/>
    </ligand>
</feature>
<keyword evidence="6 7" id="KW-0408">Iron</keyword>
<organism evidence="9 10">
    <name type="scientific">Alkalicoccobacillus murimartini</name>
    <dbReference type="NCBI Taxonomy" id="171685"/>
    <lineage>
        <taxon>Bacteria</taxon>
        <taxon>Bacillati</taxon>
        <taxon>Bacillota</taxon>
        <taxon>Bacilli</taxon>
        <taxon>Bacillales</taxon>
        <taxon>Bacillaceae</taxon>
        <taxon>Alkalicoccobacillus</taxon>
    </lineage>
</organism>
<evidence type="ECO:0000256" key="6">
    <source>
        <dbReference type="ARBA" id="ARBA00023004"/>
    </source>
</evidence>
<dbReference type="Proteomes" id="UP001225034">
    <property type="component" value="Unassembled WGS sequence"/>
</dbReference>
<evidence type="ECO:0000313" key="10">
    <source>
        <dbReference type="Proteomes" id="UP001225034"/>
    </source>
</evidence>
<gene>
    <name evidence="7" type="primary">hutI</name>
    <name evidence="9" type="ORF">J2S05_002474</name>
</gene>
<dbReference type="SUPFAM" id="SSF51338">
    <property type="entry name" value="Composite domain of metallo-dependent hydrolases"/>
    <property type="match status" value="1"/>
</dbReference>
<comment type="pathway">
    <text evidence="7">Amino-acid degradation; L-histidine degradation into L-glutamate; N-formimidoyl-L-glutamate from L-histidine: step 3/3.</text>
</comment>
<feature type="binding site" evidence="7">
    <location>
        <position position="328"/>
    </location>
    <ligand>
        <name>Fe(3+)</name>
        <dbReference type="ChEBI" id="CHEBI:29034"/>
    </ligand>
</feature>